<dbReference type="PANTHER" id="PTHR11439">
    <property type="entry name" value="GAG-POL-RELATED RETROTRANSPOSON"/>
    <property type="match status" value="1"/>
</dbReference>
<evidence type="ECO:0000259" key="2">
    <source>
        <dbReference type="Pfam" id="PF07727"/>
    </source>
</evidence>
<feature type="compositionally biased region" description="Low complexity" evidence="1">
    <location>
        <begin position="21"/>
        <end position="33"/>
    </location>
</feature>
<evidence type="ECO:0000313" key="4">
    <source>
        <dbReference type="EMBL" id="SPD26531.1"/>
    </source>
</evidence>
<feature type="region of interest" description="Disordered" evidence="1">
    <location>
        <begin position="1"/>
        <end position="33"/>
    </location>
</feature>
<organism evidence="4">
    <name type="scientific">Fagus sylvatica</name>
    <name type="common">Beechnut</name>
    <dbReference type="NCBI Taxonomy" id="28930"/>
    <lineage>
        <taxon>Eukaryota</taxon>
        <taxon>Viridiplantae</taxon>
        <taxon>Streptophyta</taxon>
        <taxon>Embryophyta</taxon>
        <taxon>Tracheophyta</taxon>
        <taxon>Spermatophyta</taxon>
        <taxon>Magnoliopsida</taxon>
        <taxon>eudicotyledons</taxon>
        <taxon>Gunneridae</taxon>
        <taxon>Pentapetalae</taxon>
        <taxon>rosids</taxon>
        <taxon>fabids</taxon>
        <taxon>Fagales</taxon>
        <taxon>Fagaceae</taxon>
        <taxon>Fagus</taxon>
    </lineage>
</organism>
<dbReference type="SUPFAM" id="SSF56672">
    <property type="entry name" value="DNA/RNA polymerases"/>
    <property type="match status" value="1"/>
</dbReference>
<dbReference type="EMBL" id="OIVN01006159">
    <property type="protein sequence ID" value="SPD26531.1"/>
    <property type="molecule type" value="Genomic_DNA"/>
</dbReference>
<sequence length="628" mass="68439">MDQFSPHDTHGGTPSKEGTFQPNHNQQQQSQKPPTQCQICDWIGHPASKCWYRYDYSHETNKNLSQALATTTLSDAHDHDPNWYTNTGAISHMTFDKGGAIEALAAIKSGKTPVALWHQRLGHPNSRLLHVLDSKKFIDVSSCCTTCPLFSNCYINTFPAAPLIVPTPSAVSLPVATLITPFTNVDTHAATTPSVPDTVDTRVAAPTNTIVAPAAPQSVMPKFPLPAASILDVPALSSPVSATSSQSAPVDSIASHASSSTTSQLPGELHIDLPIAPQLPAPVTSIINVHPMLTRKKARDQHGMIALLDTDTIKPKTVKLFKVLIALLDSSLFIFRAHDAILLLLVYVDDIIVTSNKSPILTKLVSRLSSKFSMKDLGPLHYVLGIEVHPFSGGLFLSQQKYACDLLARSSTTGCNPIATPLAQKHNLCREDDVLVDATNYRSIMGALQYITLTRPDLTHAVNLVGCLDTRRSTTGYCIYLGVNYISWASKKQATVSRSSAEAEYRSMSSTIAELTWIMYLLCDIGLHFSAPQVLFCDNTSALHMTVNPVFHAYTKHIELEVHFVRKKVVVGALITRFVPSHLQLADIFTKALPKASFHGLRIKLRVVPLPPSSLRGSDKSNKSLAKV</sequence>
<dbReference type="InterPro" id="IPR025724">
    <property type="entry name" value="GAG-pre-integrase_dom"/>
</dbReference>
<protein>
    <submittedName>
        <fullName evidence="4">Uncharacterized protein</fullName>
    </submittedName>
</protein>
<dbReference type="PANTHER" id="PTHR11439:SF463">
    <property type="entry name" value="REVERSE TRANSCRIPTASE TY1_COPIA-TYPE DOMAIN-CONTAINING PROTEIN"/>
    <property type="match status" value="1"/>
</dbReference>
<dbReference type="Pfam" id="PF07727">
    <property type="entry name" value="RVT_2"/>
    <property type="match status" value="1"/>
</dbReference>
<gene>
    <name evidence="4" type="ORF">FSB_LOCUS54413</name>
</gene>
<dbReference type="InterPro" id="IPR013103">
    <property type="entry name" value="RVT_2"/>
</dbReference>
<evidence type="ECO:0000259" key="3">
    <source>
        <dbReference type="Pfam" id="PF13976"/>
    </source>
</evidence>
<accession>A0A2N9IRA8</accession>
<feature type="domain" description="Reverse transcriptase Ty1/copia-type" evidence="2">
    <location>
        <begin position="332"/>
        <end position="422"/>
    </location>
</feature>
<proteinExistence type="predicted"/>
<name>A0A2N9IRA8_FAGSY</name>
<dbReference type="AlphaFoldDB" id="A0A2N9IRA8"/>
<dbReference type="InterPro" id="IPR043502">
    <property type="entry name" value="DNA/RNA_pol_sf"/>
</dbReference>
<reference evidence="4" key="1">
    <citation type="submission" date="2018-02" db="EMBL/GenBank/DDBJ databases">
        <authorList>
            <person name="Cohen D.B."/>
            <person name="Kent A.D."/>
        </authorList>
    </citation>
    <scope>NUCLEOTIDE SEQUENCE</scope>
</reference>
<feature type="compositionally biased region" description="Basic and acidic residues" evidence="1">
    <location>
        <begin position="1"/>
        <end position="10"/>
    </location>
</feature>
<feature type="domain" description="GAG-pre-integrase" evidence="3">
    <location>
        <begin position="105"/>
        <end position="148"/>
    </location>
</feature>
<evidence type="ECO:0000256" key="1">
    <source>
        <dbReference type="SAM" id="MobiDB-lite"/>
    </source>
</evidence>
<dbReference type="CDD" id="cd09272">
    <property type="entry name" value="RNase_HI_RT_Ty1"/>
    <property type="match status" value="1"/>
</dbReference>
<dbReference type="Pfam" id="PF13976">
    <property type="entry name" value="gag_pre-integrs"/>
    <property type="match status" value="1"/>
</dbReference>